<gene>
    <name evidence="1" type="ORF">V0U35_11625</name>
</gene>
<comment type="caution">
    <text evidence="1">The sequence shown here is derived from an EMBL/GenBank/DDBJ whole genome shotgun (WGS) entry which is preliminary data.</text>
</comment>
<protein>
    <submittedName>
        <fullName evidence="1">GTA-gp10 family protein</fullName>
    </submittedName>
</protein>
<dbReference type="Proteomes" id="UP001310692">
    <property type="component" value="Unassembled WGS sequence"/>
</dbReference>
<evidence type="ECO:0000313" key="1">
    <source>
        <dbReference type="EMBL" id="MEE2567327.1"/>
    </source>
</evidence>
<dbReference type="EMBL" id="JAZDRO010000005">
    <property type="protein sequence ID" value="MEE2567327.1"/>
    <property type="molecule type" value="Genomic_DNA"/>
</dbReference>
<evidence type="ECO:0000313" key="2">
    <source>
        <dbReference type="Proteomes" id="UP001310692"/>
    </source>
</evidence>
<reference evidence="1 2" key="1">
    <citation type="submission" date="2024-01" db="EMBL/GenBank/DDBJ databases">
        <title>Hyphobacterium bacterium isolated from marine sediment.</title>
        <authorList>
            <person name="Zhao S."/>
        </authorList>
    </citation>
    <scope>NUCLEOTIDE SEQUENCE [LARGE SCALE GENOMIC DNA]</scope>
    <source>
        <strain evidence="1 2">Y60-23</strain>
    </source>
</reference>
<proteinExistence type="predicted"/>
<dbReference type="Pfam" id="PF11836">
    <property type="entry name" value="Phage_TAC_11"/>
    <property type="match status" value="1"/>
</dbReference>
<keyword evidence="2" id="KW-1185">Reference proteome</keyword>
<name>A0ABU7M0H8_9PROT</name>
<dbReference type="RefSeq" id="WP_330196889.1">
    <property type="nucleotide sequence ID" value="NZ_JAZDRO010000005.1"/>
</dbReference>
<organism evidence="1 2">
    <name type="scientific">Hyphobacterium marinum</name>
    <dbReference type="NCBI Taxonomy" id="3116574"/>
    <lineage>
        <taxon>Bacteria</taxon>
        <taxon>Pseudomonadati</taxon>
        <taxon>Pseudomonadota</taxon>
        <taxon>Alphaproteobacteria</taxon>
        <taxon>Maricaulales</taxon>
        <taxon>Maricaulaceae</taxon>
        <taxon>Hyphobacterium</taxon>
    </lineage>
</organism>
<sequence>MTNAHRGEVSLVIDGMERTLCLTLGALAEIETALGASGFAALADRLKTLSAGDLAAVLAALLRGGGEADAARTLVAAQLDFAEAARAVADAFERAL</sequence>
<dbReference type="InterPro" id="IPR021791">
    <property type="entry name" value="Phage_TAC_11"/>
</dbReference>
<accession>A0ABU7M0H8</accession>